<organism evidence="2 3">
    <name type="scientific">Leishmania panamensis</name>
    <dbReference type="NCBI Taxonomy" id="5679"/>
    <lineage>
        <taxon>Eukaryota</taxon>
        <taxon>Discoba</taxon>
        <taxon>Euglenozoa</taxon>
        <taxon>Kinetoplastea</taxon>
        <taxon>Metakinetoplastina</taxon>
        <taxon>Trypanosomatida</taxon>
        <taxon>Trypanosomatidae</taxon>
        <taxon>Leishmaniinae</taxon>
        <taxon>Leishmania</taxon>
        <taxon>Leishmania guyanensis species complex</taxon>
    </lineage>
</organism>
<proteinExistence type="predicted"/>
<dbReference type="EMBL" id="CP009384">
    <property type="protein sequence ID" value="AIN96780.1"/>
    <property type="molecule type" value="Genomic_DNA"/>
</dbReference>
<evidence type="ECO:0000313" key="2">
    <source>
        <dbReference type="EMBL" id="AIN96780.1"/>
    </source>
</evidence>
<dbReference type="RefSeq" id="XP_010697433.1">
    <property type="nucleotide sequence ID" value="XM_010699131.1"/>
</dbReference>
<feature type="region of interest" description="Disordered" evidence="1">
    <location>
        <begin position="108"/>
        <end position="146"/>
    </location>
</feature>
<feature type="compositionally biased region" description="Low complexity" evidence="1">
    <location>
        <begin position="115"/>
        <end position="131"/>
    </location>
</feature>
<dbReference type="GeneID" id="22573478"/>
<feature type="compositionally biased region" description="Polar residues" evidence="1">
    <location>
        <begin position="137"/>
        <end position="146"/>
    </location>
</feature>
<protein>
    <submittedName>
        <fullName evidence="2">Uncharacterized protein</fullName>
    </submittedName>
</protein>
<dbReference type="VEuPathDB" id="TriTrypDB:LPMP_150580"/>
<name>A0A088RLT9_LEIPA</name>
<dbReference type="VEuPathDB" id="TriTrypDB:LPAL13_000042900"/>
<sequence length="234" mass="25963">MPLKKNALMYSIDPELYARSHAPATTVAMGMKSSQASSLCWANQVRREEAIREMWGTTYDPQRNREKKALQAVQQTRARDAARHEAYVNPENNPELYSILYKRPPPSSVCDSGVTTASSSSPQHSTSTATPEETAKDTGNSGNNSFARYARSTTHEYLQARCRSHTLQQRYPSGPATAAQAVGWAVGATGRTSVSSSEASFSPHLRVRRRQMGTYRKPEDDEHALLFGYDYAPK</sequence>
<dbReference type="eggNOG" id="ENOG502SAB5">
    <property type="taxonomic scope" value="Eukaryota"/>
</dbReference>
<keyword evidence="3" id="KW-1185">Reference proteome</keyword>
<accession>A0A088RLT9</accession>
<evidence type="ECO:0000313" key="3">
    <source>
        <dbReference type="Proteomes" id="UP000063063"/>
    </source>
</evidence>
<dbReference type="OrthoDB" id="410807at2759"/>
<evidence type="ECO:0000256" key="1">
    <source>
        <dbReference type="SAM" id="MobiDB-lite"/>
    </source>
</evidence>
<dbReference type="KEGG" id="lpan:LPMP_150580"/>
<gene>
    <name evidence="2" type="ORF">LPMP_150580</name>
</gene>
<reference evidence="2 3" key="1">
    <citation type="journal article" date="2015" name="Sci. Rep.">
        <title>The genome of Leishmania panamensis: insights into genomics of the L. (Viannia) subgenus.</title>
        <authorList>
            <person name="Llanes A."/>
            <person name="Restrepo C.M."/>
            <person name="Vecchio G.D."/>
            <person name="Anguizola F.J."/>
            <person name="Lleonart R."/>
        </authorList>
    </citation>
    <scope>NUCLEOTIDE SEQUENCE [LARGE SCALE GENOMIC DNA]</scope>
    <source>
        <strain evidence="2 3">MHOM/PA/94/PSC-1</strain>
    </source>
</reference>
<dbReference type="Proteomes" id="UP000063063">
    <property type="component" value="Chromosome 15"/>
</dbReference>
<dbReference type="AlphaFoldDB" id="A0A088RLT9"/>